<dbReference type="PANTHER" id="PTHR10794:SF63">
    <property type="entry name" value="ALPHA_BETA HYDROLASE 1, ISOFORM A"/>
    <property type="match status" value="1"/>
</dbReference>
<dbReference type="PANTHER" id="PTHR10794">
    <property type="entry name" value="ABHYDROLASE DOMAIN-CONTAINING PROTEIN"/>
    <property type="match status" value="1"/>
</dbReference>
<dbReference type="RefSeq" id="WP_143381568.1">
    <property type="nucleotide sequence ID" value="NZ_CP041637.1"/>
</dbReference>
<name>A0A516GT55_9FLAO</name>
<keyword evidence="7" id="KW-1185">Reference proteome</keyword>
<protein>
    <submittedName>
        <fullName evidence="6">Alpha/beta fold hydrolase</fullName>
    </submittedName>
</protein>
<dbReference type="OrthoDB" id="332676at2"/>
<evidence type="ECO:0000256" key="1">
    <source>
        <dbReference type="ARBA" id="ARBA00010884"/>
    </source>
</evidence>
<feature type="active site" description="Charge relay system" evidence="4">
    <location>
        <position position="140"/>
    </location>
</feature>
<dbReference type="Gene3D" id="3.40.50.1820">
    <property type="entry name" value="alpha/beta hydrolase"/>
    <property type="match status" value="1"/>
</dbReference>
<gene>
    <name evidence="6" type="ORF">FNB79_12215</name>
</gene>
<dbReference type="GO" id="GO:0034338">
    <property type="term" value="F:short-chain carboxylesterase activity"/>
    <property type="evidence" value="ECO:0007669"/>
    <property type="project" value="TreeGrafter"/>
</dbReference>
<sequence>MPLIPKSKYKTPHLINKNPHYTTIYAAKVKHVNPPNYKTTTLELSDGDFLNVDYIIKSKKQAVILCHGLEGDSRRTYNNSCANYFAARDFSIFAWNNRTCGGHMNRLPKMYHHASIEDLDAVVQFAFTHGIASVYLIGYSMGGAQVLNYLGKQTPDLRIKAAVAVSAPTHIKTCSDVLKVGFNKVYLNNFKRGIVNKLKHKVKQFPELAHTDKINKLYSFDEIDDYFTAPIHGFLGKEDYYKRVSPEFTLKHITTPVLILNALDDPFLGERCYPISRAKHSKYVYLEMPEYGGHCAFPLKHSKQSFAEVRAFEFFSSVV</sequence>
<evidence type="ECO:0000313" key="6">
    <source>
        <dbReference type="EMBL" id="QDO94692.1"/>
    </source>
</evidence>
<dbReference type="EMBL" id="CP041637">
    <property type="protein sequence ID" value="QDO94692.1"/>
    <property type="molecule type" value="Genomic_DNA"/>
</dbReference>
<dbReference type="AlphaFoldDB" id="A0A516GT55"/>
<comment type="similarity">
    <text evidence="1">Belongs to the AB hydrolase superfamily. AB hydrolase 4 family.</text>
</comment>
<keyword evidence="3 6" id="KW-0378">Hydrolase</keyword>
<dbReference type="Pfam" id="PF00561">
    <property type="entry name" value="Abhydrolase_1"/>
    <property type="match status" value="1"/>
</dbReference>
<proteinExistence type="inferred from homology"/>
<evidence type="ECO:0000259" key="5">
    <source>
        <dbReference type="Pfam" id="PF00561"/>
    </source>
</evidence>
<dbReference type="GO" id="GO:0047372">
    <property type="term" value="F:monoacylglycerol lipase activity"/>
    <property type="evidence" value="ECO:0007669"/>
    <property type="project" value="TreeGrafter"/>
</dbReference>
<organism evidence="6 7">
    <name type="scientific">Formosa sediminum</name>
    <dbReference type="NCBI Taxonomy" id="2594004"/>
    <lineage>
        <taxon>Bacteria</taxon>
        <taxon>Pseudomonadati</taxon>
        <taxon>Bacteroidota</taxon>
        <taxon>Flavobacteriia</taxon>
        <taxon>Flavobacteriales</taxon>
        <taxon>Flavobacteriaceae</taxon>
        <taxon>Formosa</taxon>
    </lineage>
</organism>
<dbReference type="InterPro" id="IPR000073">
    <property type="entry name" value="AB_hydrolase_1"/>
</dbReference>
<dbReference type="InterPro" id="IPR000952">
    <property type="entry name" value="AB_hydrolase_4_CS"/>
</dbReference>
<feature type="active site" description="Charge relay system" evidence="4">
    <location>
        <position position="294"/>
    </location>
</feature>
<dbReference type="PROSITE" id="PS01133">
    <property type="entry name" value="UPF0017"/>
    <property type="match status" value="1"/>
</dbReference>
<feature type="domain" description="AB hydrolase-1" evidence="5">
    <location>
        <begin position="62"/>
        <end position="297"/>
    </location>
</feature>
<dbReference type="InterPro" id="IPR012020">
    <property type="entry name" value="ABHD4"/>
</dbReference>
<dbReference type="Proteomes" id="UP000319209">
    <property type="component" value="Chromosome"/>
</dbReference>
<keyword evidence="2" id="KW-0719">Serine esterase</keyword>
<dbReference type="SUPFAM" id="SSF53474">
    <property type="entry name" value="alpha/beta-Hydrolases"/>
    <property type="match status" value="1"/>
</dbReference>
<evidence type="ECO:0000313" key="7">
    <source>
        <dbReference type="Proteomes" id="UP000319209"/>
    </source>
</evidence>
<dbReference type="InterPro" id="IPR050960">
    <property type="entry name" value="AB_hydrolase_4_sf"/>
</dbReference>
<dbReference type="KEGG" id="fop:FNB79_12215"/>
<accession>A0A516GT55</accession>
<evidence type="ECO:0000256" key="4">
    <source>
        <dbReference type="PIRSR" id="PIRSR005211-1"/>
    </source>
</evidence>
<feature type="active site" description="Charge relay system" evidence="4">
    <location>
        <position position="265"/>
    </location>
</feature>
<evidence type="ECO:0000256" key="2">
    <source>
        <dbReference type="ARBA" id="ARBA00022487"/>
    </source>
</evidence>
<dbReference type="InterPro" id="IPR029058">
    <property type="entry name" value="AB_hydrolase_fold"/>
</dbReference>
<dbReference type="PIRSF" id="PIRSF005211">
    <property type="entry name" value="Ab_hydro_YheT"/>
    <property type="match status" value="1"/>
</dbReference>
<evidence type="ECO:0000256" key="3">
    <source>
        <dbReference type="ARBA" id="ARBA00022801"/>
    </source>
</evidence>
<reference evidence="6 7" key="1">
    <citation type="submission" date="2019-07" db="EMBL/GenBank/DDBJ databases">
        <title>Genome sequencing for Formosa sp. PS13.</title>
        <authorList>
            <person name="Park S.-J."/>
        </authorList>
    </citation>
    <scope>NUCLEOTIDE SEQUENCE [LARGE SCALE GENOMIC DNA]</scope>
    <source>
        <strain evidence="6 7">PS13</strain>
    </source>
</reference>